<protein>
    <submittedName>
        <fullName evidence="2">14569_t:CDS:1</fullName>
    </submittedName>
</protein>
<feature type="compositionally biased region" description="Low complexity" evidence="1">
    <location>
        <begin position="115"/>
        <end position="131"/>
    </location>
</feature>
<keyword evidence="3" id="KW-1185">Reference proteome</keyword>
<accession>A0A9N9NK07</accession>
<evidence type="ECO:0000313" key="3">
    <source>
        <dbReference type="Proteomes" id="UP000789405"/>
    </source>
</evidence>
<feature type="non-terminal residue" evidence="2">
    <location>
        <position position="155"/>
    </location>
</feature>
<gene>
    <name evidence="2" type="ORF">DERYTH_LOCUS16353</name>
</gene>
<dbReference type="AlphaFoldDB" id="A0A9N9NK07"/>
<feature type="region of interest" description="Disordered" evidence="1">
    <location>
        <begin position="92"/>
        <end position="131"/>
    </location>
</feature>
<sequence>KTVNKVNDNDIRSEIQDKTINENEVRTPATTIEQNQINQISNLIIPNTIKHPINQISNSTDLTIPNTNEQIASRERPLKCRYVSSIKRGQIHGRDSAYSRSSTCSRSLSRDKSSTRSGSSTCDRSSTCGGSSTRGFYKCHICGQTGHNSAFHKKR</sequence>
<reference evidence="2" key="1">
    <citation type="submission" date="2021-06" db="EMBL/GenBank/DDBJ databases">
        <authorList>
            <person name="Kallberg Y."/>
            <person name="Tangrot J."/>
            <person name="Rosling A."/>
        </authorList>
    </citation>
    <scope>NUCLEOTIDE SEQUENCE</scope>
    <source>
        <strain evidence="2">MA453B</strain>
    </source>
</reference>
<dbReference type="Proteomes" id="UP000789405">
    <property type="component" value="Unassembled WGS sequence"/>
</dbReference>
<proteinExistence type="predicted"/>
<name>A0A9N9NK07_9GLOM</name>
<evidence type="ECO:0000313" key="2">
    <source>
        <dbReference type="EMBL" id="CAG8744991.1"/>
    </source>
</evidence>
<organism evidence="2 3">
    <name type="scientific">Dentiscutata erythropus</name>
    <dbReference type="NCBI Taxonomy" id="1348616"/>
    <lineage>
        <taxon>Eukaryota</taxon>
        <taxon>Fungi</taxon>
        <taxon>Fungi incertae sedis</taxon>
        <taxon>Mucoromycota</taxon>
        <taxon>Glomeromycotina</taxon>
        <taxon>Glomeromycetes</taxon>
        <taxon>Diversisporales</taxon>
        <taxon>Gigasporaceae</taxon>
        <taxon>Dentiscutata</taxon>
    </lineage>
</organism>
<dbReference type="EMBL" id="CAJVPY010014170">
    <property type="protein sequence ID" value="CAG8744991.1"/>
    <property type="molecule type" value="Genomic_DNA"/>
</dbReference>
<comment type="caution">
    <text evidence="2">The sequence shown here is derived from an EMBL/GenBank/DDBJ whole genome shotgun (WGS) entry which is preliminary data.</text>
</comment>
<evidence type="ECO:0000256" key="1">
    <source>
        <dbReference type="SAM" id="MobiDB-lite"/>
    </source>
</evidence>
<feature type="compositionally biased region" description="Low complexity" evidence="1">
    <location>
        <begin position="98"/>
        <end position="107"/>
    </location>
</feature>